<keyword evidence="2" id="KW-1185">Reference proteome</keyword>
<sequence>MNEPGCNMFNRCGAAPINHEGVAHLRDCCAEGQHDTIATGGPRVPCSPPWCIYVLRGFGCAFLEMRPIMFESPLPSVRVCVSCKVVSAKSLLLPCGHTVCDACPVGLRAGHDGPEDDDVEADQGPHAGRCPLDGLEFFEHDVLYLDYSLERVHRELVHCLNAPSGCPFVAELRFLREHYVDNCHFRERTCTRCGRGVPASAFLGHSLQCQWR</sequence>
<dbReference type="Proteomes" id="UP000821845">
    <property type="component" value="Chromosome 9"/>
</dbReference>
<comment type="caution">
    <text evidence="1">The sequence shown here is derived from an EMBL/GenBank/DDBJ whole genome shotgun (WGS) entry which is preliminary data.</text>
</comment>
<name>A0ACB7RI02_HYAAI</name>
<accession>A0ACB7RI02</accession>
<protein>
    <submittedName>
        <fullName evidence="1">Uncharacterized protein</fullName>
    </submittedName>
</protein>
<organism evidence="1 2">
    <name type="scientific">Hyalomma asiaticum</name>
    <name type="common">Tick</name>
    <dbReference type="NCBI Taxonomy" id="266040"/>
    <lineage>
        <taxon>Eukaryota</taxon>
        <taxon>Metazoa</taxon>
        <taxon>Ecdysozoa</taxon>
        <taxon>Arthropoda</taxon>
        <taxon>Chelicerata</taxon>
        <taxon>Arachnida</taxon>
        <taxon>Acari</taxon>
        <taxon>Parasitiformes</taxon>
        <taxon>Ixodida</taxon>
        <taxon>Ixodoidea</taxon>
        <taxon>Ixodidae</taxon>
        <taxon>Hyalomminae</taxon>
        <taxon>Hyalomma</taxon>
    </lineage>
</organism>
<proteinExistence type="predicted"/>
<dbReference type="EMBL" id="CM023489">
    <property type="protein sequence ID" value="KAH6921635.1"/>
    <property type="molecule type" value="Genomic_DNA"/>
</dbReference>
<evidence type="ECO:0000313" key="2">
    <source>
        <dbReference type="Proteomes" id="UP000821845"/>
    </source>
</evidence>
<gene>
    <name evidence="1" type="ORF">HPB50_003653</name>
</gene>
<reference evidence="1" key="1">
    <citation type="submission" date="2020-05" db="EMBL/GenBank/DDBJ databases">
        <title>Large-scale comparative analyses of tick genomes elucidate their genetic diversity and vector capacities.</title>
        <authorList>
            <person name="Jia N."/>
            <person name="Wang J."/>
            <person name="Shi W."/>
            <person name="Du L."/>
            <person name="Sun Y."/>
            <person name="Zhan W."/>
            <person name="Jiang J."/>
            <person name="Wang Q."/>
            <person name="Zhang B."/>
            <person name="Ji P."/>
            <person name="Sakyi L.B."/>
            <person name="Cui X."/>
            <person name="Yuan T."/>
            <person name="Jiang B."/>
            <person name="Yang W."/>
            <person name="Lam T.T.-Y."/>
            <person name="Chang Q."/>
            <person name="Ding S."/>
            <person name="Wang X."/>
            <person name="Zhu J."/>
            <person name="Ruan X."/>
            <person name="Zhao L."/>
            <person name="Wei J."/>
            <person name="Que T."/>
            <person name="Du C."/>
            <person name="Cheng J."/>
            <person name="Dai P."/>
            <person name="Han X."/>
            <person name="Huang E."/>
            <person name="Gao Y."/>
            <person name="Liu J."/>
            <person name="Shao H."/>
            <person name="Ye R."/>
            <person name="Li L."/>
            <person name="Wei W."/>
            <person name="Wang X."/>
            <person name="Wang C."/>
            <person name="Yang T."/>
            <person name="Huo Q."/>
            <person name="Li W."/>
            <person name="Guo W."/>
            <person name="Chen H."/>
            <person name="Zhou L."/>
            <person name="Ni X."/>
            <person name="Tian J."/>
            <person name="Zhou Y."/>
            <person name="Sheng Y."/>
            <person name="Liu T."/>
            <person name="Pan Y."/>
            <person name="Xia L."/>
            <person name="Li J."/>
            <person name="Zhao F."/>
            <person name="Cao W."/>
        </authorList>
    </citation>
    <scope>NUCLEOTIDE SEQUENCE</scope>
    <source>
        <strain evidence="1">Hyas-2018</strain>
    </source>
</reference>
<evidence type="ECO:0000313" key="1">
    <source>
        <dbReference type="EMBL" id="KAH6921635.1"/>
    </source>
</evidence>